<dbReference type="SUPFAM" id="SSF50969">
    <property type="entry name" value="YVTN repeat-like/Quinoprotein amine dehydrogenase"/>
    <property type="match status" value="1"/>
</dbReference>
<evidence type="ECO:0000313" key="2">
    <source>
        <dbReference type="EMBL" id="BAO83990.1"/>
    </source>
</evidence>
<dbReference type="Pfam" id="PF22494">
    <property type="entry name" value="choice_anch_I"/>
    <property type="match status" value="1"/>
</dbReference>
<accession>A0A060NRK0</accession>
<dbReference type="STRING" id="1458426.SMCB_1762"/>
<sequence length="235" mass="25151">MPDAMAAYSVGGRTLLVTANEGDARDWPGFNEEVRVRAHCPQGLDPAVFPNAAALIMDSGLGRLLVTNTPNAGQTGRNAAGQCTELFSFGARSFSIWDASNLQQVYDSGDELEQRTRALPKVAFNASHNNNTLDARSPSKGPEPEAVVVAQFGNRHFAFIGLERVGGVMVYEVTNPAEARFVTYFNGTRNGVTGDRGPEGLTFIPAVQSPNGRPLLVVANEISGTTRILQINLGF</sequence>
<dbReference type="InterPro" id="IPR052956">
    <property type="entry name" value="Mesenchyme-surface_protein"/>
</dbReference>
<dbReference type="EMBL" id="AP014569">
    <property type="protein sequence ID" value="BAO83990.1"/>
    <property type="molecule type" value="Genomic_DNA"/>
</dbReference>
<dbReference type="InterPro" id="IPR011044">
    <property type="entry name" value="Quino_amine_DH_bsu"/>
</dbReference>
<proteinExistence type="predicted"/>
<dbReference type="PANTHER" id="PTHR46928">
    <property type="entry name" value="MESENCHYME-SPECIFIC CELL SURFACE GLYCOPROTEIN"/>
    <property type="match status" value="1"/>
</dbReference>
<protein>
    <recommendedName>
        <fullName evidence="1">Choice-of-anchor I domain-containing protein</fullName>
    </recommendedName>
</protein>
<dbReference type="Proteomes" id="UP000066014">
    <property type="component" value="Chromosome"/>
</dbReference>
<dbReference type="AlphaFoldDB" id="A0A060NRK0"/>
<dbReference type="OrthoDB" id="8674919at2"/>
<dbReference type="HOGENOM" id="CLU_1178618_0_0_4"/>
<reference evidence="2 3" key="1">
    <citation type="journal article" date="2014" name="Nat. Commun.">
        <title>Physiological and genomic features of highly alkaliphilic hydrogen-utilizing Betaproteobacteria from a continental serpentinizing site.</title>
        <authorList>
            <person name="Suzuki S."/>
            <person name="Kuenen J.G."/>
            <person name="Schipper K."/>
            <person name="van der Velde S."/>
            <person name="Ishii S."/>
            <person name="Wu A."/>
            <person name="Sorokin D.Y."/>
            <person name="Tenney A."/>
            <person name="Meng X.Y."/>
            <person name="Morrill P.L."/>
            <person name="Kamagata Y."/>
            <person name="Muyzer G."/>
            <person name="Nealson K.H."/>
        </authorList>
    </citation>
    <scope>NUCLEOTIDE SEQUENCE [LARGE SCALE GENOMIC DNA]</scope>
    <source>
        <strain evidence="2 3">B1</strain>
    </source>
</reference>
<organism evidence="2 3">
    <name type="scientific">Serpentinimonas maccroryi</name>
    <dbReference type="NCBI Taxonomy" id="1458426"/>
    <lineage>
        <taxon>Bacteria</taxon>
        <taxon>Pseudomonadati</taxon>
        <taxon>Pseudomonadota</taxon>
        <taxon>Betaproteobacteria</taxon>
        <taxon>Burkholderiales</taxon>
        <taxon>Comamonadaceae</taxon>
        <taxon>Serpentinimonas</taxon>
    </lineage>
</organism>
<name>A0A060NRK0_9BURK</name>
<keyword evidence="3" id="KW-1185">Reference proteome</keyword>
<gene>
    <name evidence="2" type="ORF">SMCB_1762</name>
</gene>
<dbReference type="InterPro" id="IPR055188">
    <property type="entry name" value="Choice_anch_I"/>
</dbReference>
<evidence type="ECO:0000313" key="3">
    <source>
        <dbReference type="Proteomes" id="UP000066014"/>
    </source>
</evidence>
<dbReference type="KEGG" id="cbab:SMCB_1762"/>
<dbReference type="RefSeq" id="WP_052468477.1">
    <property type="nucleotide sequence ID" value="NZ_AP014569.1"/>
</dbReference>
<evidence type="ECO:0000259" key="1">
    <source>
        <dbReference type="Pfam" id="PF22494"/>
    </source>
</evidence>
<dbReference type="PANTHER" id="PTHR46928:SF1">
    <property type="entry name" value="MESENCHYME-SPECIFIC CELL SURFACE GLYCOPROTEIN"/>
    <property type="match status" value="1"/>
</dbReference>
<feature type="domain" description="Choice-of-anchor I" evidence="1">
    <location>
        <begin position="1"/>
        <end position="231"/>
    </location>
</feature>